<keyword evidence="3" id="KW-1185">Reference proteome</keyword>
<dbReference type="InterPro" id="IPR015223">
    <property type="entry name" value="MipZ"/>
</dbReference>
<evidence type="ECO:0000313" key="3">
    <source>
        <dbReference type="Proteomes" id="UP000434916"/>
    </source>
</evidence>
<dbReference type="PANTHER" id="PTHR13696">
    <property type="entry name" value="P-LOOP CONTAINING NUCLEOSIDE TRIPHOSPHATE HYDROLASE"/>
    <property type="match status" value="1"/>
</dbReference>
<dbReference type="CDD" id="cd02042">
    <property type="entry name" value="ParAB_family"/>
    <property type="match status" value="1"/>
</dbReference>
<proteinExistence type="predicted"/>
<dbReference type="PANTHER" id="PTHR13696:SF52">
    <property type="entry name" value="PARA FAMILY PROTEIN CT_582"/>
    <property type="match status" value="1"/>
</dbReference>
<evidence type="ECO:0000313" key="4">
    <source>
        <dbReference type="Proteomes" id="UP000482671"/>
    </source>
</evidence>
<protein>
    <submittedName>
        <fullName evidence="2">ParA family protein</fullName>
    </submittedName>
</protein>
<dbReference type="InterPro" id="IPR027417">
    <property type="entry name" value="P-loop_NTPase"/>
</dbReference>
<comment type="caution">
    <text evidence="2">The sequence shown here is derived from an EMBL/GenBank/DDBJ whole genome shotgun (WGS) entry which is preliminary data.</text>
</comment>
<accession>A0A3R5Z9G7</accession>
<dbReference type="AlphaFoldDB" id="A0A3R5Z9G7"/>
<reference evidence="3 4" key="1">
    <citation type="journal article" date="2019" name="Nat. Med.">
        <title>A library of human gut bacterial isolates paired with longitudinal multiomics data enables mechanistic microbiome research.</title>
        <authorList>
            <person name="Poyet M."/>
            <person name="Groussin M."/>
            <person name="Gibbons S.M."/>
            <person name="Avila-Pacheco J."/>
            <person name="Jiang X."/>
            <person name="Kearney S.M."/>
            <person name="Perrotta A.R."/>
            <person name="Berdy B."/>
            <person name="Zhao S."/>
            <person name="Lieberman T.D."/>
            <person name="Swanson P.K."/>
            <person name="Smith M."/>
            <person name="Roesemann S."/>
            <person name="Alexander J.E."/>
            <person name="Rich S.A."/>
            <person name="Livny J."/>
            <person name="Vlamakis H."/>
            <person name="Clish C."/>
            <person name="Bullock K."/>
            <person name="Deik A."/>
            <person name="Scott J."/>
            <person name="Pierce K.A."/>
            <person name="Xavier R.J."/>
            <person name="Alm E.J."/>
        </authorList>
    </citation>
    <scope>NUCLEOTIDE SEQUENCE [LARGE SCALE GENOMIC DNA]</scope>
    <source>
        <strain evidence="2 4">BIOML-A11</strain>
        <strain evidence="1 3">BIOML-A29</strain>
    </source>
</reference>
<sequence length="231" mass="26184">MGKILPGIFVAFENPKGGTGKSTLTALFAGYVHESHEQTGLTIGVVDIDDAQNTMGELRAFDEAQQEEDIKDEYEVMSISSSDFINSIEFLKESFDIIVVDFPGNLKQAGVVETLMMMDVVIIPFAPSKIEVLHTVKFYNYYKENILSKRESLGYKTIVKGLPNKVTPNLLEYKELIANKDNLPFELLNNHIKESKVNYQRNLSTIINNYNHTCDDFGEEMIQLLINYVKK</sequence>
<dbReference type="RefSeq" id="WP_005783141.1">
    <property type="nucleotide sequence ID" value="NZ_JADNHS010000027.1"/>
</dbReference>
<dbReference type="Proteomes" id="UP000434916">
    <property type="component" value="Unassembled WGS sequence"/>
</dbReference>
<dbReference type="Proteomes" id="UP000482671">
    <property type="component" value="Unassembled WGS sequence"/>
</dbReference>
<evidence type="ECO:0000313" key="2">
    <source>
        <dbReference type="EMBL" id="MTV03785.1"/>
    </source>
</evidence>
<dbReference type="Gene3D" id="3.40.50.300">
    <property type="entry name" value="P-loop containing nucleotide triphosphate hydrolases"/>
    <property type="match status" value="1"/>
</dbReference>
<evidence type="ECO:0000313" key="1">
    <source>
        <dbReference type="EMBL" id="MTU41476.1"/>
    </source>
</evidence>
<name>A0A3R5Z9G7_9BACT</name>
<gene>
    <name evidence="1" type="ORF">GMD82_18915</name>
    <name evidence="2" type="ORF">GME02_19555</name>
</gene>
<dbReference type="SUPFAM" id="SSF52540">
    <property type="entry name" value="P-loop containing nucleoside triphosphate hydrolases"/>
    <property type="match status" value="1"/>
</dbReference>
<dbReference type="EMBL" id="WNDD01000034">
    <property type="protein sequence ID" value="MTV03785.1"/>
    <property type="molecule type" value="Genomic_DNA"/>
</dbReference>
<dbReference type="InterPro" id="IPR050678">
    <property type="entry name" value="DNA_Partitioning_ATPase"/>
</dbReference>
<dbReference type="EMBL" id="WNCN01000038">
    <property type="protein sequence ID" value="MTU41476.1"/>
    <property type="molecule type" value="Genomic_DNA"/>
</dbReference>
<organism evidence="2 4">
    <name type="scientific">Parabacteroides merdae</name>
    <dbReference type="NCBI Taxonomy" id="46503"/>
    <lineage>
        <taxon>Bacteria</taxon>
        <taxon>Pseudomonadati</taxon>
        <taxon>Bacteroidota</taxon>
        <taxon>Bacteroidia</taxon>
        <taxon>Bacteroidales</taxon>
        <taxon>Tannerellaceae</taxon>
        <taxon>Parabacteroides</taxon>
    </lineage>
</organism>
<dbReference type="Pfam" id="PF09140">
    <property type="entry name" value="MipZ"/>
    <property type="match status" value="1"/>
</dbReference>